<name>D5AE29_PICSI</name>
<accession>D5AE29</accession>
<reference evidence="1" key="1">
    <citation type="submission" date="2010-04" db="EMBL/GenBank/DDBJ databases">
        <authorList>
            <person name="Reid K.E."/>
            <person name="Liao N."/>
            <person name="Chan S."/>
            <person name="Docking R."/>
            <person name="Taylor G."/>
            <person name="Moore R."/>
            <person name="Mayo M."/>
            <person name="Munro S."/>
            <person name="King J."/>
            <person name="Yanchuk A."/>
            <person name="Holt R."/>
            <person name="Jones S."/>
            <person name="Marra M."/>
            <person name="Ritland C.E."/>
            <person name="Ritland K."/>
            <person name="Bohlmann J."/>
        </authorList>
    </citation>
    <scope>NUCLEOTIDE SEQUENCE</scope>
    <source>
        <tissue evidence="1">Bud</tissue>
    </source>
</reference>
<organism evidence="1">
    <name type="scientific">Picea sitchensis</name>
    <name type="common">Sitka spruce</name>
    <name type="synonym">Pinus sitchensis</name>
    <dbReference type="NCBI Taxonomy" id="3332"/>
    <lineage>
        <taxon>Eukaryota</taxon>
        <taxon>Viridiplantae</taxon>
        <taxon>Streptophyta</taxon>
        <taxon>Embryophyta</taxon>
        <taxon>Tracheophyta</taxon>
        <taxon>Spermatophyta</taxon>
        <taxon>Pinopsida</taxon>
        <taxon>Pinidae</taxon>
        <taxon>Conifers I</taxon>
        <taxon>Pinales</taxon>
        <taxon>Pinaceae</taxon>
        <taxon>Picea</taxon>
    </lineage>
</organism>
<evidence type="ECO:0000313" key="1">
    <source>
        <dbReference type="EMBL" id="ADE77798.1"/>
    </source>
</evidence>
<protein>
    <submittedName>
        <fullName evidence="1">Uncharacterized protein</fullName>
    </submittedName>
</protein>
<dbReference type="EMBL" id="BT124555">
    <property type="protein sequence ID" value="ADE77798.1"/>
    <property type="molecule type" value="mRNA"/>
</dbReference>
<dbReference type="AlphaFoldDB" id="D5AE29"/>
<sequence>MQEDERTMQDHLELWTMQLSIWMYMDGMVARTLHQVRGIRYIYDPLMVQPSTQIGATSTRVATCETNRMTTSTMMALMTRLNMLL</sequence>
<proteinExistence type="evidence at transcript level"/>